<dbReference type="InterPro" id="IPR010998">
    <property type="entry name" value="Integrase_recombinase_N"/>
</dbReference>
<dbReference type="PANTHER" id="PTHR30349">
    <property type="entry name" value="PHAGE INTEGRASE-RELATED"/>
    <property type="match status" value="1"/>
</dbReference>
<dbReference type="SUPFAM" id="SSF56349">
    <property type="entry name" value="DNA breaking-rejoining enzymes"/>
    <property type="match status" value="1"/>
</dbReference>
<comment type="similarity">
    <text evidence="1">Belongs to the 'phage' integrase family.</text>
</comment>
<dbReference type="GO" id="GO:0015074">
    <property type="term" value="P:DNA integration"/>
    <property type="evidence" value="ECO:0007669"/>
    <property type="project" value="UniProtKB-KW"/>
</dbReference>
<keyword evidence="2" id="KW-0229">DNA integration</keyword>
<dbReference type="Proteomes" id="UP000567922">
    <property type="component" value="Unassembled WGS sequence"/>
</dbReference>
<evidence type="ECO:0000313" key="8">
    <source>
        <dbReference type="EMBL" id="MBB3039600.1"/>
    </source>
</evidence>
<comment type="caution">
    <text evidence="8">The sequence shown here is derived from an EMBL/GenBank/DDBJ whole genome shotgun (WGS) entry which is preliminary data.</text>
</comment>
<gene>
    <name evidence="8" type="ORF">FHU29_004088</name>
</gene>
<proteinExistence type="inferred from homology"/>
<dbReference type="InterPro" id="IPR013762">
    <property type="entry name" value="Integrase-like_cat_sf"/>
</dbReference>
<keyword evidence="3 5" id="KW-0238">DNA-binding</keyword>
<dbReference type="PANTHER" id="PTHR30349:SF64">
    <property type="entry name" value="PROPHAGE INTEGRASE INTD-RELATED"/>
    <property type="match status" value="1"/>
</dbReference>
<evidence type="ECO:0000256" key="3">
    <source>
        <dbReference type="ARBA" id="ARBA00023125"/>
    </source>
</evidence>
<dbReference type="EMBL" id="JACHWS010000004">
    <property type="protein sequence ID" value="MBB3039600.1"/>
    <property type="molecule type" value="Genomic_DNA"/>
</dbReference>
<dbReference type="RefSeq" id="WP_064438384.1">
    <property type="nucleotide sequence ID" value="NZ_BDDI01000001.1"/>
</dbReference>
<keyword evidence="4" id="KW-0233">DNA recombination</keyword>
<evidence type="ECO:0000256" key="1">
    <source>
        <dbReference type="ARBA" id="ARBA00008857"/>
    </source>
</evidence>
<dbReference type="AlphaFoldDB" id="A0A839RSQ9"/>
<dbReference type="InterPro" id="IPR011010">
    <property type="entry name" value="DNA_brk_join_enz"/>
</dbReference>
<dbReference type="GO" id="GO:0006310">
    <property type="term" value="P:DNA recombination"/>
    <property type="evidence" value="ECO:0007669"/>
    <property type="project" value="UniProtKB-KW"/>
</dbReference>
<sequence length="453" mass="48886">MASVQKKTLKSGATRYEVRYRTPDGKCRTKGGFTTKQTAEAYATDIDYKQRRGHTWDAKAGQVVFRDAAAQWLDTRHDLKPRTRAGYAHYLRASGPIDTALGGYPLAQITRQQISDFVEKLIAASKAPSTVRHYYFVVKMVLAQAVVDGRLDVNLAEHVKVPSETSAQGSAPGVVDDPAQFLTAAQVATLVAATPWPYGVLVHVAAWTGLRAAELGGLQVGDVELPPAPRNPNATPRPGVLRVERTFIIVGGQPQYDAPKTKGSRRRVPLTPATTALLRAYLAQHPHGPHSAHYSPSAPLFPAFRLIAEKPTGVKAIKSAAAALAELSPEQAAARLELDWDTPVRHPNFFKAIYRPAVLRANRLTRERGGDPALLPADLRFHALRHTYASLCVAAGLPALAIAKYMGHAKVTTTLTIYAHLFDDDHTDAMAALGALGQPAPKPANVVQMIGVG</sequence>
<dbReference type="Pfam" id="PF00589">
    <property type="entry name" value="Phage_integrase"/>
    <property type="match status" value="1"/>
</dbReference>
<reference evidence="8 9" key="1">
    <citation type="submission" date="2020-08" db="EMBL/GenBank/DDBJ databases">
        <title>Sequencing the genomes of 1000 actinobacteria strains.</title>
        <authorList>
            <person name="Klenk H.-P."/>
        </authorList>
    </citation>
    <scope>NUCLEOTIDE SEQUENCE [LARGE SCALE GENOMIC DNA]</scope>
    <source>
        <strain evidence="8 9">DSM 45258</strain>
    </source>
</reference>
<dbReference type="InterPro" id="IPR044068">
    <property type="entry name" value="CB"/>
</dbReference>
<dbReference type="Pfam" id="PF14659">
    <property type="entry name" value="Phage_int_SAM_3"/>
    <property type="match status" value="1"/>
</dbReference>
<dbReference type="InterPro" id="IPR004107">
    <property type="entry name" value="Integrase_SAM-like_N"/>
</dbReference>
<feature type="domain" description="Core-binding (CB)" evidence="7">
    <location>
        <begin position="63"/>
        <end position="146"/>
    </location>
</feature>
<name>A0A839RSQ9_9ACTN</name>
<protein>
    <submittedName>
        <fullName evidence="8">Integrase</fullName>
    </submittedName>
</protein>
<keyword evidence="9" id="KW-1185">Reference proteome</keyword>
<dbReference type="InterPro" id="IPR002104">
    <property type="entry name" value="Integrase_catalytic"/>
</dbReference>
<dbReference type="GO" id="GO:0003677">
    <property type="term" value="F:DNA binding"/>
    <property type="evidence" value="ECO:0007669"/>
    <property type="project" value="UniProtKB-UniRule"/>
</dbReference>
<dbReference type="PROSITE" id="PS51898">
    <property type="entry name" value="TYR_RECOMBINASE"/>
    <property type="match status" value="1"/>
</dbReference>
<evidence type="ECO:0000313" key="9">
    <source>
        <dbReference type="Proteomes" id="UP000567922"/>
    </source>
</evidence>
<dbReference type="PROSITE" id="PS51900">
    <property type="entry name" value="CB"/>
    <property type="match status" value="1"/>
</dbReference>
<accession>A0A839RSQ9</accession>
<dbReference type="CDD" id="cd01189">
    <property type="entry name" value="INT_ICEBs1_C_like"/>
    <property type="match status" value="1"/>
</dbReference>
<evidence type="ECO:0000256" key="2">
    <source>
        <dbReference type="ARBA" id="ARBA00022908"/>
    </source>
</evidence>
<evidence type="ECO:0000256" key="4">
    <source>
        <dbReference type="ARBA" id="ARBA00023172"/>
    </source>
</evidence>
<evidence type="ECO:0000256" key="5">
    <source>
        <dbReference type="PROSITE-ProRule" id="PRU01248"/>
    </source>
</evidence>
<dbReference type="OrthoDB" id="1822491at2"/>
<evidence type="ECO:0000259" key="6">
    <source>
        <dbReference type="PROSITE" id="PS51898"/>
    </source>
</evidence>
<feature type="domain" description="Tyr recombinase" evidence="6">
    <location>
        <begin position="177"/>
        <end position="432"/>
    </location>
</feature>
<dbReference type="InterPro" id="IPR050090">
    <property type="entry name" value="Tyrosine_recombinase_XerCD"/>
</dbReference>
<evidence type="ECO:0000259" key="7">
    <source>
        <dbReference type="PROSITE" id="PS51900"/>
    </source>
</evidence>
<dbReference type="Gene3D" id="1.10.443.10">
    <property type="entry name" value="Intergrase catalytic core"/>
    <property type="match status" value="1"/>
</dbReference>
<dbReference type="Gene3D" id="1.10.150.130">
    <property type="match status" value="1"/>
</dbReference>
<organism evidence="8 9">
    <name type="scientific">Hoyosella altamirensis</name>
    <dbReference type="NCBI Taxonomy" id="616997"/>
    <lineage>
        <taxon>Bacteria</taxon>
        <taxon>Bacillati</taxon>
        <taxon>Actinomycetota</taxon>
        <taxon>Actinomycetes</taxon>
        <taxon>Mycobacteriales</taxon>
        <taxon>Hoyosellaceae</taxon>
        <taxon>Hoyosella</taxon>
    </lineage>
</organism>